<comment type="caution">
    <text evidence="2">The sequence shown here is derived from an EMBL/GenBank/DDBJ whole genome shotgun (WGS) entry which is preliminary data.</text>
</comment>
<dbReference type="Proteomes" id="UP001221142">
    <property type="component" value="Unassembled WGS sequence"/>
</dbReference>
<evidence type="ECO:0000313" key="3">
    <source>
        <dbReference type="Proteomes" id="UP001221142"/>
    </source>
</evidence>
<dbReference type="AlphaFoldDB" id="A0AAD7CAA6"/>
<sequence>MSTPPRRSGLRERKPRPASTVGSSSPTKKKRTSTGGDFKNKRSKVEVDDEELYPSDPRFEKIDRLLGPNARNLIKQAVLYEFCGVRSRAYTFADVSPEVLDTFVHQPDPGLRYEISLGERPSIDALEGASKTPAERLSDDDYFKKKLDELQGSPHVRNVARYLSKCPTERLGAVASRFAAERVNHGEEHDKLVFSPPDIRQGVYSEIWKAIQGETRLECGSSSQQWLNGRGITVSKHRPGCRRTLSEVRALVPLILQLKHLETNSKKDSFVNVLTDGEQWRFIHIRRTRANREQFDDMPFTCTMSLPLEVRFPKHGMPVLKLLVAAMLGDVDEFPLLARMFQAELRAIPKG</sequence>
<evidence type="ECO:0000313" key="2">
    <source>
        <dbReference type="EMBL" id="KAJ7643794.1"/>
    </source>
</evidence>
<gene>
    <name evidence="2" type="ORF">FB45DRAFT_1020613</name>
</gene>
<feature type="region of interest" description="Disordered" evidence="1">
    <location>
        <begin position="1"/>
        <end position="49"/>
    </location>
</feature>
<reference evidence="2" key="1">
    <citation type="submission" date="2023-03" db="EMBL/GenBank/DDBJ databases">
        <title>Massive genome expansion in bonnet fungi (Mycena s.s.) driven by repeated elements and novel gene families across ecological guilds.</title>
        <authorList>
            <consortium name="Lawrence Berkeley National Laboratory"/>
            <person name="Harder C.B."/>
            <person name="Miyauchi S."/>
            <person name="Viragh M."/>
            <person name="Kuo A."/>
            <person name="Thoen E."/>
            <person name="Andreopoulos B."/>
            <person name="Lu D."/>
            <person name="Skrede I."/>
            <person name="Drula E."/>
            <person name="Henrissat B."/>
            <person name="Morin E."/>
            <person name="Kohler A."/>
            <person name="Barry K."/>
            <person name="LaButti K."/>
            <person name="Morin E."/>
            <person name="Salamov A."/>
            <person name="Lipzen A."/>
            <person name="Mereny Z."/>
            <person name="Hegedus B."/>
            <person name="Baldrian P."/>
            <person name="Stursova M."/>
            <person name="Weitz H."/>
            <person name="Taylor A."/>
            <person name="Grigoriev I.V."/>
            <person name="Nagy L.G."/>
            <person name="Martin F."/>
            <person name="Kauserud H."/>
        </authorList>
    </citation>
    <scope>NUCLEOTIDE SEQUENCE</scope>
    <source>
        <strain evidence="2">9284</strain>
    </source>
</reference>
<dbReference type="EMBL" id="JARKIF010000003">
    <property type="protein sequence ID" value="KAJ7643794.1"/>
    <property type="molecule type" value="Genomic_DNA"/>
</dbReference>
<protein>
    <submittedName>
        <fullName evidence="2">Uncharacterized protein</fullName>
    </submittedName>
</protein>
<keyword evidence="3" id="KW-1185">Reference proteome</keyword>
<name>A0AAD7CAA6_9AGAR</name>
<accession>A0AAD7CAA6</accession>
<proteinExistence type="predicted"/>
<organism evidence="2 3">
    <name type="scientific">Roridomyces roridus</name>
    <dbReference type="NCBI Taxonomy" id="1738132"/>
    <lineage>
        <taxon>Eukaryota</taxon>
        <taxon>Fungi</taxon>
        <taxon>Dikarya</taxon>
        <taxon>Basidiomycota</taxon>
        <taxon>Agaricomycotina</taxon>
        <taxon>Agaricomycetes</taxon>
        <taxon>Agaricomycetidae</taxon>
        <taxon>Agaricales</taxon>
        <taxon>Marasmiineae</taxon>
        <taxon>Mycenaceae</taxon>
        <taxon>Roridomyces</taxon>
    </lineage>
</organism>
<evidence type="ECO:0000256" key="1">
    <source>
        <dbReference type="SAM" id="MobiDB-lite"/>
    </source>
</evidence>